<feature type="compositionally biased region" description="Pro residues" evidence="1">
    <location>
        <begin position="1"/>
        <end position="19"/>
    </location>
</feature>
<sequence length="73" mass="7847">MQSPEPPKPASLPSSPTPPSAFLLEQEVALVGHPSASLDLPEAQLLQLDLRLQVESQLHATSSSTRHRSRGLL</sequence>
<dbReference type="AlphaFoldDB" id="F2CZH7"/>
<organism evidence="2">
    <name type="scientific">Hordeum vulgare subsp. vulgare</name>
    <name type="common">Domesticated barley</name>
    <dbReference type="NCBI Taxonomy" id="112509"/>
    <lineage>
        <taxon>Eukaryota</taxon>
        <taxon>Viridiplantae</taxon>
        <taxon>Streptophyta</taxon>
        <taxon>Embryophyta</taxon>
        <taxon>Tracheophyta</taxon>
        <taxon>Spermatophyta</taxon>
        <taxon>Magnoliopsida</taxon>
        <taxon>Liliopsida</taxon>
        <taxon>Poales</taxon>
        <taxon>Poaceae</taxon>
        <taxon>BOP clade</taxon>
        <taxon>Pooideae</taxon>
        <taxon>Triticodae</taxon>
        <taxon>Triticeae</taxon>
        <taxon>Hordeinae</taxon>
        <taxon>Hordeum</taxon>
    </lineage>
</organism>
<evidence type="ECO:0000256" key="1">
    <source>
        <dbReference type="SAM" id="MobiDB-lite"/>
    </source>
</evidence>
<dbReference type="EMBL" id="AK357033">
    <property type="protein sequence ID" value="BAJ88248.1"/>
    <property type="molecule type" value="mRNA"/>
</dbReference>
<feature type="region of interest" description="Disordered" evidence="1">
    <location>
        <begin position="1"/>
        <end position="20"/>
    </location>
</feature>
<reference evidence="2" key="1">
    <citation type="journal article" date="2011" name="Plant Physiol.">
        <title>Comprehensive sequence analysis of 24,783 barley full-length cDNAs derived from 12 clone libraries.</title>
        <authorList>
            <person name="Matsumoto T."/>
            <person name="Tanaka T."/>
            <person name="Sakai H."/>
            <person name="Amano N."/>
            <person name="Kanamori H."/>
            <person name="Kurita K."/>
            <person name="Kikuta A."/>
            <person name="Kamiya K."/>
            <person name="Yamamoto M."/>
            <person name="Ikawa H."/>
            <person name="Fujii N."/>
            <person name="Hori K."/>
            <person name="Itoh T."/>
            <person name="Sato K."/>
        </authorList>
    </citation>
    <scope>NUCLEOTIDE SEQUENCE</scope>
</reference>
<proteinExistence type="evidence at transcript level"/>
<accession>F2CZH7</accession>
<evidence type="ECO:0000313" key="2">
    <source>
        <dbReference type="EMBL" id="BAJ88248.1"/>
    </source>
</evidence>
<protein>
    <submittedName>
        <fullName evidence="2">Predicted protein</fullName>
    </submittedName>
</protein>
<name>F2CZH7_HORVV</name>